<dbReference type="Proteomes" id="UP000011571">
    <property type="component" value="Unassembled WGS sequence"/>
</dbReference>
<keyword evidence="2 4" id="KW-0238">DNA-binding</keyword>
<dbReference type="PATRIC" id="fig|1227459.3.peg.3078"/>
<proteinExistence type="predicted"/>
<keyword evidence="7" id="KW-1185">Reference proteome</keyword>
<keyword evidence="3" id="KW-0233">DNA recombination</keyword>
<accession>M0H2E6</accession>
<dbReference type="EMBL" id="AOLJ01000022">
    <property type="protein sequence ID" value="ELZ77932.1"/>
    <property type="molecule type" value="Genomic_DNA"/>
</dbReference>
<gene>
    <name evidence="6" type="ORF">C454_15610</name>
</gene>
<evidence type="ECO:0000313" key="6">
    <source>
        <dbReference type="EMBL" id="ELZ77932.1"/>
    </source>
</evidence>
<evidence type="ECO:0000256" key="3">
    <source>
        <dbReference type="ARBA" id="ARBA00023172"/>
    </source>
</evidence>
<dbReference type="AlphaFoldDB" id="M0H2E6"/>
<comment type="caution">
    <text evidence="6">The sequence shown here is derived from an EMBL/GenBank/DDBJ whole genome shotgun (WGS) entry which is preliminary data.</text>
</comment>
<dbReference type="Gene3D" id="1.10.443.10">
    <property type="entry name" value="Intergrase catalytic core"/>
    <property type="match status" value="1"/>
</dbReference>
<dbReference type="GO" id="GO:0015074">
    <property type="term" value="P:DNA integration"/>
    <property type="evidence" value="ECO:0007669"/>
    <property type="project" value="UniProtKB-KW"/>
</dbReference>
<dbReference type="InterPro" id="IPR010998">
    <property type="entry name" value="Integrase_recombinase_N"/>
</dbReference>
<evidence type="ECO:0000256" key="2">
    <source>
        <dbReference type="ARBA" id="ARBA00023125"/>
    </source>
</evidence>
<dbReference type="SUPFAM" id="SSF56349">
    <property type="entry name" value="DNA breaking-rejoining enzymes"/>
    <property type="match status" value="1"/>
</dbReference>
<dbReference type="GO" id="GO:0003677">
    <property type="term" value="F:DNA binding"/>
    <property type="evidence" value="ECO:0007669"/>
    <property type="project" value="UniProtKB-UniRule"/>
</dbReference>
<reference evidence="6 7" key="1">
    <citation type="journal article" date="2014" name="PLoS Genet.">
        <title>Phylogenetically driven sequencing of extremely halophilic archaea reveals strategies for static and dynamic osmo-response.</title>
        <authorList>
            <person name="Becker E.A."/>
            <person name="Seitzer P.M."/>
            <person name="Tritt A."/>
            <person name="Larsen D."/>
            <person name="Krusor M."/>
            <person name="Yao A.I."/>
            <person name="Wu D."/>
            <person name="Madern D."/>
            <person name="Eisen J.A."/>
            <person name="Darling A.E."/>
            <person name="Facciotti M.T."/>
        </authorList>
    </citation>
    <scope>NUCLEOTIDE SEQUENCE [LARGE SCALE GENOMIC DNA]</scope>
    <source>
        <strain evidence="7">ATCC 33959 / DSM 4427 / JCM 8863 / NBRC 102184 / NCIMB 2188 / Ma 2.38</strain>
    </source>
</reference>
<keyword evidence="1" id="KW-0229">DNA integration</keyword>
<dbReference type="InterPro" id="IPR044068">
    <property type="entry name" value="CB"/>
</dbReference>
<dbReference type="PANTHER" id="PTHR30349">
    <property type="entry name" value="PHAGE INTEGRASE-RELATED"/>
    <property type="match status" value="1"/>
</dbReference>
<organism evidence="6 7">
    <name type="scientific">Haloferax gibbonsii (strain ATCC 33959 / DSM 4427 / JCM 8863 / NBRC 102184 / NCIMB 2188 / Ma 2.38)</name>
    <dbReference type="NCBI Taxonomy" id="1227459"/>
    <lineage>
        <taxon>Archaea</taxon>
        <taxon>Methanobacteriati</taxon>
        <taxon>Methanobacteriota</taxon>
        <taxon>Stenosarchaea group</taxon>
        <taxon>Halobacteria</taxon>
        <taxon>Halobacteriales</taxon>
        <taxon>Haloferacaceae</taxon>
        <taxon>Haloferax</taxon>
    </lineage>
</organism>
<evidence type="ECO:0000259" key="5">
    <source>
        <dbReference type="PROSITE" id="PS51900"/>
    </source>
</evidence>
<protein>
    <submittedName>
        <fullName evidence="6">XerC/D-like integrase</fullName>
    </submittedName>
</protein>
<name>M0H2E6_HALGM</name>
<evidence type="ECO:0000313" key="7">
    <source>
        <dbReference type="Proteomes" id="UP000011571"/>
    </source>
</evidence>
<dbReference type="InterPro" id="IPR011010">
    <property type="entry name" value="DNA_brk_join_enz"/>
</dbReference>
<feature type="domain" description="Core-binding (CB)" evidence="5">
    <location>
        <begin position="8"/>
        <end position="103"/>
    </location>
</feature>
<evidence type="ECO:0000256" key="4">
    <source>
        <dbReference type="PROSITE-ProRule" id="PRU01248"/>
    </source>
</evidence>
<dbReference type="PANTHER" id="PTHR30349:SF41">
    <property type="entry name" value="INTEGRASE_RECOMBINASE PROTEIN MJ0367-RELATED"/>
    <property type="match status" value="1"/>
</dbReference>
<dbReference type="RefSeq" id="WP_004977092.1">
    <property type="nucleotide sequence ID" value="NZ_AOLJ01000022.1"/>
</dbReference>
<evidence type="ECO:0000256" key="1">
    <source>
        <dbReference type="ARBA" id="ARBA00022908"/>
    </source>
</evidence>
<sequence length="349" mass="40384">MSKRLESLEPARAVRMYLEARQDELADWTLKSHKYRLRAFVEWCEEAGVDDLTELDGRDLYEFRVWRREGNFGAEDGETPEEIAPVTLKSQLTTLRAFLRFAANIHAVPEDFYERVPLPKLSGTDDVSDSTLEPDRATDILEYLHRYHYASRRHVEFALLWETGARMGAIRGLDLRDLDLDSRTPVVQYKHRPDQGTPIKNGEKGERFNSVSDRVGTMLQAYIDGPRVDATDEFGRKPLLTTSHGRVSASTIRQDVYVVTRPCWLNQGCPHNRDIETCEAVELNHVSTCPSSRSPHDVRKGVVTLYRREEVPRRVVSDRLDASDLVLDKHYDRRGERERAEQRRNHLPW</sequence>
<dbReference type="InterPro" id="IPR050090">
    <property type="entry name" value="Tyrosine_recombinase_XerCD"/>
</dbReference>
<dbReference type="GO" id="GO:0006310">
    <property type="term" value="P:DNA recombination"/>
    <property type="evidence" value="ECO:0007669"/>
    <property type="project" value="UniProtKB-KW"/>
</dbReference>
<dbReference type="InterPro" id="IPR013762">
    <property type="entry name" value="Integrase-like_cat_sf"/>
</dbReference>
<dbReference type="Gene3D" id="1.10.150.130">
    <property type="match status" value="1"/>
</dbReference>
<dbReference type="PROSITE" id="PS51900">
    <property type="entry name" value="CB"/>
    <property type="match status" value="1"/>
</dbReference>